<organism evidence="1 2">
    <name type="scientific">Rhizopus delemar (strain RA 99-880 / ATCC MYA-4621 / FGSC 9543 / NRRL 43880)</name>
    <name type="common">Mucormycosis agent</name>
    <name type="synonym">Rhizopus arrhizus var. delemar</name>
    <dbReference type="NCBI Taxonomy" id="246409"/>
    <lineage>
        <taxon>Eukaryota</taxon>
        <taxon>Fungi</taxon>
        <taxon>Fungi incertae sedis</taxon>
        <taxon>Mucoromycota</taxon>
        <taxon>Mucoromycotina</taxon>
        <taxon>Mucoromycetes</taxon>
        <taxon>Mucorales</taxon>
        <taxon>Mucorineae</taxon>
        <taxon>Rhizopodaceae</taxon>
        <taxon>Rhizopus</taxon>
    </lineage>
</organism>
<dbReference type="VEuPathDB" id="FungiDB:RO3G_15742"/>
<gene>
    <name evidence="1" type="ORF">RO3G_15742</name>
</gene>
<accession>I1CRF1</accession>
<dbReference type="AlphaFoldDB" id="I1CRF1"/>
<name>I1CRF1_RHIO9</name>
<keyword evidence="2" id="KW-1185">Reference proteome</keyword>
<dbReference type="InParanoid" id="I1CRF1"/>
<protein>
    <submittedName>
        <fullName evidence="1">Uncharacterized protein</fullName>
    </submittedName>
</protein>
<proteinExistence type="predicted"/>
<dbReference type="GeneID" id="93622707"/>
<dbReference type="Proteomes" id="UP000009138">
    <property type="component" value="Unassembled WGS sequence"/>
</dbReference>
<reference evidence="1 2" key="1">
    <citation type="journal article" date="2009" name="PLoS Genet.">
        <title>Genomic analysis of the basal lineage fungus Rhizopus oryzae reveals a whole-genome duplication.</title>
        <authorList>
            <person name="Ma L.-J."/>
            <person name="Ibrahim A.S."/>
            <person name="Skory C."/>
            <person name="Grabherr M.G."/>
            <person name="Burger G."/>
            <person name="Butler M."/>
            <person name="Elias M."/>
            <person name="Idnurm A."/>
            <person name="Lang B.F."/>
            <person name="Sone T."/>
            <person name="Abe A."/>
            <person name="Calvo S.E."/>
            <person name="Corrochano L.M."/>
            <person name="Engels R."/>
            <person name="Fu J."/>
            <person name="Hansberg W."/>
            <person name="Kim J.-M."/>
            <person name="Kodira C.D."/>
            <person name="Koehrsen M.J."/>
            <person name="Liu B."/>
            <person name="Miranda-Saavedra D."/>
            <person name="O'Leary S."/>
            <person name="Ortiz-Castellanos L."/>
            <person name="Poulter R."/>
            <person name="Rodriguez-Romero J."/>
            <person name="Ruiz-Herrera J."/>
            <person name="Shen Y.-Q."/>
            <person name="Zeng Q."/>
            <person name="Galagan J."/>
            <person name="Birren B.W."/>
            <person name="Cuomo C.A."/>
            <person name="Wickes B.L."/>
        </authorList>
    </citation>
    <scope>NUCLEOTIDE SEQUENCE [LARGE SCALE GENOMIC DNA]</scope>
    <source>
        <strain evidence="2">RA 99-880 / ATCC MYA-4621 / FGSC 9543 / NRRL 43880</strain>
    </source>
</reference>
<dbReference type="EMBL" id="CH476748">
    <property type="protein sequence ID" value="EIE91031.1"/>
    <property type="molecule type" value="Genomic_DNA"/>
</dbReference>
<evidence type="ECO:0000313" key="1">
    <source>
        <dbReference type="EMBL" id="EIE91031.1"/>
    </source>
</evidence>
<dbReference type="RefSeq" id="XP_067526427.1">
    <property type="nucleotide sequence ID" value="XM_067670326.1"/>
</dbReference>
<sequence length="60" mass="6911">MAETNINFEADDASLSASFLKVEIFHLYFRGDSSIIFKETIKKQQPNFMYDIELCVNTSV</sequence>
<evidence type="ECO:0000313" key="2">
    <source>
        <dbReference type="Proteomes" id="UP000009138"/>
    </source>
</evidence>